<reference evidence="1 2" key="1">
    <citation type="submission" date="2024-11" db="EMBL/GenBank/DDBJ databases">
        <title>Chromosome-level genome assembly of the freshwater bivalve Anodonta woodiana.</title>
        <authorList>
            <person name="Chen X."/>
        </authorList>
    </citation>
    <scope>NUCLEOTIDE SEQUENCE [LARGE SCALE GENOMIC DNA]</scope>
    <source>
        <strain evidence="1">MN2024</strain>
        <tissue evidence="1">Gills</tissue>
    </source>
</reference>
<evidence type="ECO:0000313" key="2">
    <source>
        <dbReference type="Proteomes" id="UP001634394"/>
    </source>
</evidence>
<proteinExistence type="predicted"/>
<gene>
    <name evidence="1" type="ORF">ACJMK2_035757</name>
</gene>
<dbReference type="Proteomes" id="UP001634394">
    <property type="component" value="Unassembled WGS sequence"/>
</dbReference>
<sequence length="92" mass="10710">MRYLPSLSFVPVEDVVLPVLDYFEDTWVGRPTRGNKRRPPRTPHSMCGCYDNINDELPKTNNSSSRIKKIVETEKEIDLMDYLRGLPHNLSF</sequence>
<keyword evidence="2" id="KW-1185">Reference proteome</keyword>
<name>A0ABD3WF15_SINWO</name>
<dbReference type="EMBL" id="JBJQND010000006">
    <property type="protein sequence ID" value="KAL3872534.1"/>
    <property type="molecule type" value="Genomic_DNA"/>
</dbReference>
<comment type="caution">
    <text evidence="1">The sequence shown here is derived from an EMBL/GenBank/DDBJ whole genome shotgun (WGS) entry which is preliminary data.</text>
</comment>
<accession>A0ABD3WF15</accession>
<evidence type="ECO:0000313" key="1">
    <source>
        <dbReference type="EMBL" id="KAL3872534.1"/>
    </source>
</evidence>
<dbReference type="AlphaFoldDB" id="A0ABD3WF15"/>
<protein>
    <submittedName>
        <fullName evidence="1">Uncharacterized protein</fullName>
    </submittedName>
</protein>
<organism evidence="1 2">
    <name type="scientific">Sinanodonta woodiana</name>
    <name type="common">Chinese pond mussel</name>
    <name type="synonym">Anodonta woodiana</name>
    <dbReference type="NCBI Taxonomy" id="1069815"/>
    <lineage>
        <taxon>Eukaryota</taxon>
        <taxon>Metazoa</taxon>
        <taxon>Spiralia</taxon>
        <taxon>Lophotrochozoa</taxon>
        <taxon>Mollusca</taxon>
        <taxon>Bivalvia</taxon>
        <taxon>Autobranchia</taxon>
        <taxon>Heteroconchia</taxon>
        <taxon>Palaeoheterodonta</taxon>
        <taxon>Unionida</taxon>
        <taxon>Unionoidea</taxon>
        <taxon>Unionidae</taxon>
        <taxon>Unioninae</taxon>
        <taxon>Sinanodonta</taxon>
    </lineage>
</organism>